<proteinExistence type="predicted"/>
<name>A0A504YSE4_FASGI</name>
<reference evidence="1 2" key="1">
    <citation type="submission" date="2019-04" db="EMBL/GenBank/DDBJ databases">
        <title>Annotation for the trematode Fasciola gigantica.</title>
        <authorList>
            <person name="Choi Y.-J."/>
        </authorList>
    </citation>
    <scope>NUCLEOTIDE SEQUENCE [LARGE SCALE GENOMIC DNA]</scope>
    <source>
        <strain evidence="1">Uganda_cow_1</strain>
    </source>
</reference>
<evidence type="ECO:0000313" key="2">
    <source>
        <dbReference type="Proteomes" id="UP000316759"/>
    </source>
</evidence>
<evidence type="ECO:0000313" key="1">
    <source>
        <dbReference type="EMBL" id="TPP60867.1"/>
    </source>
</evidence>
<dbReference type="STRING" id="46835.A0A504YSE4"/>
<sequence length="108" mass="12420">FLTVGKFIDIVRQINVLFPVNISSASYVVRLNLPSEIPDHCFLDRYGPDFDLDVSSVPRTNRIRQRDIREHHARLFEQACSYADMNGLNFDRLKHGEKLCVGRASQPC</sequence>
<dbReference type="AlphaFoldDB" id="A0A504YSE4"/>
<protein>
    <submittedName>
        <fullName evidence="1">Uncharacterized protein</fullName>
    </submittedName>
</protein>
<dbReference type="OrthoDB" id="10475803at2759"/>
<dbReference type="Proteomes" id="UP000316759">
    <property type="component" value="Unassembled WGS sequence"/>
</dbReference>
<dbReference type="EMBL" id="SUNJ01008873">
    <property type="protein sequence ID" value="TPP60867.1"/>
    <property type="molecule type" value="Genomic_DNA"/>
</dbReference>
<gene>
    <name evidence="1" type="ORF">FGIG_01345</name>
</gene>
<comment type="caution">
    <text evidence="1">The sequence shown here is derived from an EMBL/GenBank/DDBJ whole genome shotgun (WGS) entry which is preliminary data.</text>
</comment>
<keyword evidence="2" id="KW-1185">Reference proteome</keyword>
<feature type="non-terminal residue" evidence="1">
    <location>
        <position position="1"/>
    </location>
</feature>
<accession>A0A504YSE4</accession>
<organism evidence="1 2">
    <name type="scientific">Fasciola gigantica</name>
    <name type="common">Giant liver fluke</name>
    <dbReference type="NCBI Taxonomy" id="46835"/>
    <lineage>
        <taxon>Eukaryota</taxon>
        <taxon>Metazoa</taxon>
        <taxon>Spiralia</taxon>
        <taxon>Lophotrochozoa</taxon>
        <taxon>Platyhelminthes</taxon>
        <taxon>Trematoda</taxon>
        <taxon>Digenea</taxon>
        <taxon>Plagiorchiida</taxon>
        <taxon>Echinostomata</taxon>
        <taxon>Echinostomatoidea</taxon>
        <taxon>Fasciolidae</taxon>
        <taxon>Fasciola</taxon>
    </lineage>
</organism>